<dbReference type="Proteomes" id="UP001066276">
    <property type="component" value="Chromosome 6"/>
</dbReference>
<sequence>MSVPREHTRVWTRAVPLVGRGEQAGACSLPHSGGCARPAAANVEKEYVRYVISWGQNKTAIITEYQQDPTLQAVVELTETNAGLT</sequence>
<proteinExistence type="predicted"/>
<protein>
    <submittedName>
        <fullName evidence="1">Uncharacterized protein</fullName>
    </submittedName>
</protein>
<dbReference type="EMBL" id="JANPWB010000010">
    <property type="protein sequence ID" value="KAJ1144223.1"/>
    <property type="molecule type" value="Genomic_DNA"/>
</dbReference>
<organism evidence="1 2">
    <name type="scientific">Pleurodeles waltl</name>
    <name type="common">Iberian ribbed newt</name>
    <dbReference type="NCBI Taxonomy" id="8319"/>
    <lineage>
        <taxon>Eukaryota</taxon>
        <taxon>Metazoa</taxon>
        <taxon>Chordata</taxon>
        <taxon>Craniata</taxon>
        <taxon>Vertebrata</taxon>
        <taxon>Euteleostomi</taxon>
        <taxon>Amphibia</taxon>
        <taxon>Batrachia</taxon>
        <taxon>Caudata</taxon>
        <taxon>Salamandroidea</taxon>
        <taxon>Salamandridae</taxon>
        <taxon>Pleurodelinae</taxon>
        <taxon>Pleurodeles</taxon>
    </lineage>
</organism>
<comment type="caution">
    <text evidence="1">The sequence shown here is derived from an EMBL/GenBank/DDBJ whole genome shotgun (WGS) entry which is preliminary data.</text>
</comment>
<dbReference type="AlphaFoldDB" id="A0AAV7R0K5"/>
<reference evidence="1" key="1">
    <citation type="journal article" date="2022" name="bioRxiv">
        <title>Sequencing and chromosome-scale assembly of the giantPleurodeles waltlgenome.</title>
        <authorList>
            <person name="Brown T."/>
            <person name="Elewa A."/>
            <person name="Iarovenko S."/>
            <person name="Subramanian E."/>
            <person name="Araus A.J."/>
            <person name="Petzold A."/>
            <person name="Susuki M."/>
            <person name="Suzuki K.-i.T."/>
            <person name="Hayashi T."/>
            <person name="Toyoda A."/>
            <person name="Oliveira C."/>
            <person name="Osipova E."/>
            <person name="Leigh N.D."/>
            <person name="Simon A."/>
            <person name="Yun M.H."/>
        </authorList>
    </citation>
    <scope>NUCLEOTIDE SEQUENCE</scope>
    <source>
        <strain evidence="1">20211129_DDA</strain>
        <tissue evidence="1">Liver</tissue>
    </source>
</reference>
<gene>
    <name evidence="1" type="ORF">NDU88_010524</name>
</gene>
<evidence type="ECO:0000313" key="1">
    <source>
        <dbReference type="EMBL" id="KAJ1144223.1"/>
    </source>
</evidence>
<evidence type="ECO:0000313" key="2">
    <source>
        <dbReference type="Proteomes" id="UP001066276"/>
    </source>
</evidence>
<keyword evidence="2" id="KW-1185">Reference proteome</keyword>
<accession>A0AAV7R0K5</accession>
<name>A0AAV7R0K5_PLEWA</name>